<evidence type="ECO:0000259" key="15">
    <source>
        <dbReference type="Pfam" id="PF02887"/>
    </source>
</evidence>
<dbReference type="UniPathway" id="UPA00109">
    <property type="reaction ID" value="UER00188"/>
</dbReference>
<evidence type="ECO:0000256" key="6">
    <source>
        <dbReference type="ARBA" id="ARBA00022741"/>
    </source>
</evidence>
<comment type="pathway">
    <text evidence="1 13">Carbohydrate degradation; glycolysis; pyruvate from D-glyceraldehyde 3-phosphate: step 5/5.</text>
</comment>
<feature type="domain" description="Pyruvate kinase C-terminal" evidence="15">
    <location>
        <begin position="369"/>
        <end position="463"/>
    </location>
</feature>
<dbReference type="SUPFAM" id="SSF51621">
    <property type="entry name" value="Phosphoenolpyruvate/pyruvate domain"/>
    <property type="match status" value="1"/>
</dbReference>
<dbReference type="EMBL" id="MFZI01000079">
    <property type="protein sequence ID" value="OGK17778.1"/>
    <property type="molecule type" value="Genomic_DNA"/>
</dbReference>
<evidence type="ECO:0000256" key="7">
    <source>
        <dbReference type="ARBA" id="ARBA00022777"/>
    </source>
</evidence>
<evidence type="ECO:0000256" key="10">
    <source>
        <dbReference type="ARBA" id="ARBA00023152"/>
    </source>
</evidence>
<dbReference type="InterPro" id="IPR015813">
    <property type="entry name" value="Pyrv/PenolPyrv_kinase-like_dom"/>
</dbReference>
<keyword evidence="6" id="KW-0547">Nucleotide-binding</keyword>
<keyword evidence="7 13" id="KW-0418">Kinase</keyword>
<keyword evidence="8" id="KW-0067">ATP-binding</keyword>
<dbReference type="Gene3D" id="3.40.1380.20">
    <property type="entry name" value="Pyruvate kinase, C-terminal domain"/>
    <property type="match status" value="1"/>
</dbReference>
<dbReference type="Pfam" id="PF00224">
    <property type="entry name" value="PK"/>
    <property type="match status" value="1"/>
</dbReference>
<comment type="similarity">
    <text evidence="2 13">Belongs to the pyruvate kinase family.</text>
</comment>
<evidence type="ECO:0000256" key="13">
    <source>
        <dbReference type="RuleBase" id="RU000504"/>
    </source>
</evidence>
<dbReference type="InterPro" id="IPR015806">
    <property type="entry name" value="Pyrv_Knase_insert_dom_sf"/>
</dbReference>
<organism evidence="16 17">
    <name type="scientific">Candidatus Roizmanbacteria bacterium RIFCSPHIGHO2_01_FULL_39_8</name>
    <dbReference type="NCBI Taxonomy" id="1802033"/>
    <lineage>
        <taxon>Bacteria</taxon>
        <taxon>Candidatus Roizmaniibacteriota</taxon>
    </lineage>
</organism>
<dbReference type="PRINTS" id="PR01050">
    <property type="entry name" value="PYRUVTKNASE"/>
</dbReference>
<keyword evidence="10 13" id="KW-0324">Glycolysis</keyword>
<proteinExistence type="inferred from homology"/>
<sequence>MDKFTKIVATIGPATESETSIKELILAGVDVFRFNFKHGTLDWHNKTIQRVNNVAKKLNKSVGTLIDLQGPEIRLIMSQDEIDISLNEEIPFGKEAIKNAGTKGISFTHTQILPYLKDSQKIIIDAGAFEFILNKKGKKHFLLSLSKGELKNKKSVTIPGSNFPAPVLVERDFEGLKLAARHEVDFVALSFVRSAKDIQLVREKMKKYSVYAKIVAKIETKKAIDDLDNIIEEADLVMVARGDLGVEMPLEEVPYYQKIIIKKSIQKNKPVITATQMLQSMEHHPHPTRAEVSDVANATYDLTDAVMLSGETALGEYPVESVRFMSKTVGFNEKKNTVDSRVRFNFELKDYEELLADSAYGLLLQTQKNKLHISGFLVFSETGTMARLVSRYRPQVPIFTFVPSAAVGEALTVNYAVRAFVHKIPAGQREILQNDVREAIENLLSQNLIKKKDSLIVLHGDTITIVTV</sequence>
<dbReference type="GO" id="GO:0000287">
    <property type="term" value="F:magnesium ion binding"/>
    <property type="evidence" value="ECO:0007669"/>
    <property type="project" value="UniProtKB-UniRule"/>
</dbReference>
<evidence type="ECO:0000259" key="14">
    <source>
        <dbReference type="Pfam" id="PF00224"/>
    </source>
</evidence>
<name>A0A1F7GFR0_9BACT</name>
<evidence type="ECO:0000256" key="1">
    <source>
        <dbReference type="ARBA" id="ARBA00004997"/>
    </source>
</evidence>
<evidence type="ECO:0000256" key="3">
    <source>
        <dbReference type="ARBA" id="ARBA00012142"/>
    </source>
</evidence>
<dbReference type="Gene3D" id="3.20.20.60">
    <property type="entry name" value="Phosphoenolpyruvate-binding domains"/>
    <property type="match status" value="1"/>
</dbReference>
<keyword evidence="4 13" id="KW-0808">Transferase</keyword>
<dbReference type="GO" id="GO:0030955">
    <property type="term" value="F:potassium ion binding"/>
    <property type="evidence" value="ECO:0007669"/>
    <property type="project" value="UniProtKB-UniRule"/>
</dbReference>
<accession>A0A1F7GFR0</accession>
<comment type="catalytic activity">
    <reaction evidence="13">
        <text>pyruvate + ATP = phosphoenolpyruvate + ADP + H(+)</text>
        <dbReference type="Rhea" id="RHEA:18157"/>
        <dbReference type="ChEBI" id="CHEBI:15361"/>
        <dbReference type="ChEBI" id="CHEBI:15378"/>
        <dbReference type="ChEBI" id="CHEBI:30616"/>
        <dbReference type="ChEBI" id="CHEBI:58702"/>
        <dbReference type="ChEBI" id="CHEBI:456216"/>
        <dbReference type="EC" id="2.7.1.40"/>
    </reaction>
</comment>
<evidence type="ECO:0000256" key="9">
    <source>
        <dbReference type="ARBA" id="ARBA00022842"/>
    </source>
</evidence>
<evidence type="ECO:0000256" key="2">
    <source>
        <dbReference type="ARBA" id="ARBA00008663"/>
    </source>
</evidence>
<protein>
    <recommendedName>
        <fullName evidence="3 12">Pyruvate kinase</fullName>
        <ecNumber evidence="3 12">2.7.1.40</ecNumber>
    </recommendedName>
</protein>
<dbReference type="GO" id="GO:0005524">
    <property type="term" value="F:ATP binding"/>
    <property type="evidence" value="ECO:0007669"/>
    <property type="project" value="UniProtKB-KW"/>
</dbReference>
<dbReference type="InterPro" id="IPR036918">
    <property type="entry name" value="Pyrv_Knase_C_sf"/>
</dbReference>
<dbReference type="SUPFAM" id="SSF50800">
    <property type="entry name" value="PK beta-barrel domain-like"/>
    <property type="match status" value="1"/>
</dbReference>
<evidence type="ECO:0000256" key="5">
    <source>
        <dbReference type="ARBA" id="ARBA00022723"/>
    </source>
</evidence>
<evidence type="ECO:0000256" key="8">
    <source>
        <dbReference type="ARBA" id="ARBA00022840"/>
    </source>
</evidence>
<reference evidence="16 17" key="1">
    <citation type="journal article" date="2016" name="Nat. Commun.">
        <title>Thousands of microbial genomes shed light on interconnected biogeochemical processes in an aquifer system.</title>
        <authorList>
            <person name="Anantharaman K."/>
            <person name="Brown C.T."/>
            <person name="Hug L.A."/>
            <person name="Sharon I."/>
            <person name="Castelle C.J."/>
            <person name="Probst A.J."/>
            <person name="Thomas B.C."/>
            <person name="Singh A."/>
            <person name="Wilkins M.J."/>
            <person name="Karaoz U."/>
            <person name="Brodie E.L."/>
            <person name="Williams K.H."/>
            <person name="Hubbard S.S."/>
            <person name="Banfield J.F."/>
        </authorList>
    </citation>
    <scope>NUCLEOTIDE SEQUENCE [LARGE SCALE GENOMIC DNA]</scope>
</reference>
<dbReference type="InterPro" id="IPR011037">
    <property type="entry name" value="Pyrv_Knase-like_insert_dom_sf"/>
</dbReference>
<comment type="caution">
    <text evidence="16">The sequence shown here is derived from an EMBL/GenBank/DDBJ whole genome shotgun (WGS) entry which is preliminary data.</text>
</comment>
<dbReference type="GO" id="GO:0004743">
    <property type="term" value="F:pyruvate kinase activity"/>
    <property type="evidence" value="ECO:0007669"/>
    <property type="project" value="UniProtKB-UniRule"/>
</dbReference>
<dbReference type="InterPro" id="IPR015795">
    <property type="entry name" value="Pyrv_Knase_C"/>
</dbReference>
<evidence type="ECO:0000313" key="16">
    <source>
        <dbReference type="EMBL" id="OGK17778.1"/>
    </source>
</evidence>
<evidence type="ECO:0000256" key="4">
    <source>
        <dbReference type="ARBA" id="ARBA00022679"/>
    </source>
</evidence>
<dbReference type="NCBIfam" id="TIGR01064">
    <property type="entry name" value="pyruv_kin"/>
    <property type="match status" value="1"/>
</dbReference>
<dbReference type="SUPFAM" id="SSF52935">
    <property type="entry name" value="PK C-terminal domain-like"/>
    <property type="match status" value="1"/>
</dbReference>
<dbReference type="AlphaFoldDB" id="A0A1F7GFR0"/>
<dbReference type="InterPro" id="IPR001697">
    <property type="entry name" value="Pyr_Knase"/>
</dbReference>
<dbReference type="NCBIfam" id="NF004491">
    <property type="entry name" value="PRK05826.1"/>
    <property type="match status" value="1"/>
</dbReference>
<dbReference type="PANTHER" id="PTHR11817">
    <property type="entry name" value="PYRUVATE KINASE"/>
    <property type="match status" value="1"/>
</dbReference>
<keyword evidence="9 13" id="KW-0460">Magnesium</keyword>
<evidence type="ECO:0000256" key="11">
    <source>
        <dbReference type="ARBA" id="ARBA00023317"/>
    </source>
</evidence>
<feature type="domain" description="Pyruvate kinase barrel" evidence="14">
    <location>
        <begin position="4"/>
        <end position="322"/>
    </location>
</feature>
<dbReference type="Gene3D" id="2.40.33.10">
    <property type="entry name" value="PK beta-barrel domain-like"/>
    <property type="match status" value="1"/>
</dbReference>
<keyword evidence="5" id="KW-0479">Metal-binding</keyword>
<dbReference type="EC" id="2.7.1.40" evidence="3 12"/>
<keyword evidence="11 16" id="KW-0670">Pyruvate</keyword>
<evidence type="ECO:0000313" key="17">
    <source>
        <dbReference type="Proteomes" id="UP000177026"/>
    </source>
</evidence>
<dbReference type="Pfam" id="PF02887">
    <property type="entry name" value="PK_C"/>
    <property type="match status" value="1"/>
</dbReference>
<gene>
    <name evidence="16" type="ORF">A2866_05435</name>
</gene>
<dbReference type="InterPro" id="IPR015793">
    <property type="entry name" value="Pyrv_Knase_brl"/>
</dbReference>
<dbReference type="InterPro" id="IPR040442">
    <property type="entry name" value="Pyrv_kinase-like_dom_sf"/>
</dbReference>
<evidence type="ECO:0000256" key="12">
    <source>
        <dbReference type="NCBIfam" id="TIGR01064"/>
    </source>
</evidence>
<dbReference type="Proteomes" id="UP000177026">
    <property type="component" value="Unassembled WGS sequence"/>
</dbReference>
<dbReference type="GO" id="GO:0016301">
    <property type="term" value="F:kinase activity"/>
    <property type="evidence" value="ECO:0007669"/>
    <property type="project" value="UniProtKB-KW"/>
</dbReference>